<protein>
    <submittedName>
        <fullName evidence="2">Uncharacterized protein</fullName>
    </submittedName>
</protein>
<evidence type="ECO:0000313" key="2">
    <source>
        <dbReference type="EMBL" id="PZQ22526.1"/>
    </source>
</evidence>
<organism evidence="2 3">
    <name type="scientific">Sphingopyxis macrogoltabida</name>
    <name type="common">Sphingomonas macrogoltabidus</name>
    <dbReference type="NCBI Taxonomy" id="33050"/>
    <lineage>
        <taxon>Bacteria</taxon>
        <taxon>Pseudomonadati</taxon>
        <taxon>Pseudomonadota</taxon>
        <taxon>Alphaproteobacteria</taxon>
        <taxon>Sphingomonadales</taxon>
        <taxon>Sphingomonadaceae</taxon>
        <taxon>Sphingopyxis</taxon>
    </lineage>
</organism>
<name>A0A2W5KZX6_SPHMC</name>
<sequence length="210" mass="21119">MMMRKLAVLTLATCLAACKPAADNPGKGGAADDGAAIPAAPAVPEAKADGPAAATTAVSLDGEGLRFIDKDSGKASLLAFGAPRAQAEDALARVAGQADDRSSNDECGAGPMEFTRYDAMTLNFLDGKFMGWFLGNEPGADSYTTISGIGVGTTRAKAGESVSLVAVEGSTLGEEVTFGSGENVVGAIFAAPGNTAKIDALFAGANCFFR</sequence>
<accession>A0A2W5KZX6</accession>
<dbReference type="Proteomes" id="UP000248597">
    <property type="component" value="Unassembled WGS sequence"/>
</dbReference>
<keyword evidence="1" id="KW-0732">Signal</keyword>
<reference evidence="2 3" key="1">
    <citation type="submission" date="2017-08" db="EMBL/GenBank/DDBJ databases">
        <title>Infants hospitalized years apart are colonized by the same room-sourced microbial strains.</title>
        <authorList>
            <person name="Brooks B."/>
            <person name="Olm M.R."/>
            <person name="Firek B.A."/>
            <person name="Baker R."/>
            <person name="Thomas B.C."/>
            <person name="Morowitz M.J."/>
            <person name="Banfield J.F."/>
        </authorList>
    </citation>
    <scope>NUCLEOTIDE SEQUENCE [LARGE SCALE GENOMIC DNA]</scope>
    <source>
        <strain evidence="2">S2_005_003_R2_47</strain>
    </source>
</reference>
<evidence type="ECO:0000313" key="3">
    <source>
        <dbReference type="Proteomes" id="UP000248597"/>
    </source>
</evidence>
<comment type="caution">
    <text evidence="2">The sequence shown here is derived from an EMBL/GenBank/DDBJ whole genome shotgun (WGS) entry which is preliminary data.</text>
</comment>
<dbReference type="AlphaFoldDB" id="A0A2W5KZX6"/>
<proteinExistence type="predicted"/>
<dbReference type="EMBL" id="QFPJ01000013">
    <property type="protein sequence ID" value="PZQ22526.1"/>
    <property type="molecule type" value="Genomic_DNA"/>
</dbReference>
<feature type="chain" id="PRO_5015946175" evidence="1">
    <location>
        <begin position="22"/>
        <end position="210"/>
    </location>
</feature>
<feature type="signal peptide" evidence="1">
    <location>
        <begin position="1"/>
        <end position="21"/>
    </location>
</feature>
<evidence type="ECO:0000256" key="1">
    <source>
        <dbReference type="SAM" id="SignalP"/>
    </source>
</evidence>
<gene>
    <name evidence="2" type="ORF">DI569_07170</name>
</gene>